<name>A0ABM9AUL0_9BACT</name>
<evidence type="ECO:0008006" key="4">
    <source>
        <dbReference type="Google" id="ProtNLM"/>
    </source>
</evidence>
<reference evidence="2" key="1">
    <citation type="submission" date="2021-12" db="EMBL/GenBank/DDBJ databases">
        <authorList>
            <person name="Rodrigo-Torres L."/>
            <person name="Arahal R. D."/>
            <person name="Lucena T."/>
        </authorList>
    </citation>
    <scope>NUCLEOTIDE SEQUENCE</scope>
    <source>
        <strain evidence="2">CECT 8858</strain>
    </source>
</reference>
<evidence type="ECO:0000313" key="2">
    <source>
        <dbReference type="EMBL" id="CAH0997477.1"/>
    </source>
</evidence>
<dbReference type="RefSeq" id="WP_238808203.1">
    <property type="nucleotide sequence ID" value="NZ_CAKLPY010000003.1"/>
</dbReference>
<feature type="chain" id="PRO_5046372804" description="Outer membrane protein beta-barrel domain-containing protein" evidence="1">
    <location>
        <begin position="19"/>
        <end position="351"/>
    </location>
</feature>
<keyword evidence="3" id="KW-1185">Reference proteome</keyword>
<gene>
    <name evidence="2" type="ORF">EMA8858_03610</name>
</gene>
<proteinExistence type="predicted"/>
<sequence length="351" mass="40923">MKKLFPLFFLFYSSVSFAENFSDIDSIVVNIGKRKKIVLWGQTREDLKALEKYDLNRIVVQMNQDLEEMPNNVRRSFRQDYEGNSYTKETTLQRQLEGLTPWQRLKRNTYLNFSIGLNSANYLQVSNATYNPFKLTEQIFRQNFFTSPSLSIALMRQESFVRTGRKEIVLRYGFDLSWYHLQSTSTKRTAYLLRLNSLDNTKYDTVAVYKPAKNGDNYYTVDRFNTTALPKEITPYTNNQSLFYTDFKIIPTINFYGQNNQKTFNFGVGAYIGMLLRGSRNYAEIKALNQQETKVSIKNPENPYRYGIILNMGYGVVNLFVEADIKNVFLNKLERSSATQNITTVGLRFGR</sequence>
<dbReference type="EMBL" id="CAKLPY010000003">
    <property type="protein sequence ID" value="CAH0997477.1"/>
    <property type="molecule type" value="Genomic_DNA"/>
</dbReference>
<protein>
    <recommendedName>
        <fullName evidence="4">Outer membrane protein beta-barrel domain-containing protein</fullName>
    </recommendedName>
</protein>
<feature type="signal peptide" evidence="1">
    <location>
        <begin position="1"/>
        <end position="18"/>
    </location>
</feature>
<organism evidence="2 3">
    <name type="scientific">Emticicia aquatica</name>
    <dbReference type="NCBI Taxonomy" id="1681835"/>
    <lineage>
        <taxon>Bacteria</taxon>
        <taxon>Pseudomonadati</taxon>
        <taxon>Bacteroidota</taxon>
        <taxon>Cytophagia</taxon>
        <taxon>Cytophagales</taxon>
        <taxon>Leadbetterellaceae</taxon>
        <taxon>Emticicia</taxon>
    </lineage>
</organism>
<accession>A0ABM9AUL0</accession>
<keyword evidence="1" id="KW-0732">Signal</keyword>
<dbReference type="Proteomes" id="UP000837932">
    <property type="component" value="Unassembled WGS sequence"/>
</dbReference>
<comment type="caution">
    <text evidence="2">The sequence shown here is derived from an EMBL/GenBank/DDBJ whole genome shotgun (WGS) entry which is preliminary data.</text>
</comment>
<evidence type="ECO:0000256" key="1">
    <source>
        <dbReference type="SAM" id="SignalP"/>
    </source>
</evidence>
<evidence type="ECO:0000313" key="3">
    <source>
        <dbReference type="Proteomes" id="UP000837932"/>
    </source>
</evidence>